<gene>
    <name evidence="12" type="ORF">BCR39DRAFT_514213</name>
</gene>
<evidence type="ECO:0000256" key="1">
    <source>
        <dbReference type="ARBA" id="ARBA00004211"/>
    </source>
</evidence>
<keyword evidence="3" id="KW-0813">Transport</keyword>
<evidence type="ECO:0000256" key="8">
    <source>
        <dbReference type="ARBA" id="ARBA00023136"/>
    </source>
</evidence>
<evidence type="ECO:0000256" key="4">
    <source>
        <dbReference type="ARBA" id="ARBA00022692"/>
    </source>
</evidence>
<dbReference type="GO" id="GO:0005794">
    <property type="term" value="C:Golgi apparatus"/>
    <property type="evidence" value="ECO:0007669"/>
    <property type="project" value="TreeGrafter"/>
</dbReference>
<dbReference type="Pfam" id="PF05008">
    <property type="entry name" value="V-SNARE"/>
    <property type="match status" value="1"/>
</dbReference>
<dbReference type="InterPro" id="IPR038407">
    <property type="entry name" value="v-SNARE_N_sf"/>
</dbReference>
<comment type="similarity">
    <text evidence="2">Belongs to the VTI1 family.</text>
</comment>
<dbReference type="GO" id="GO:0012507">
    <property type="term" value="C:ER to Golgi transport vesicle membrane"/>
    <property type="evidence" value="ECO:0007669"/>
    <property type="project" value="TreeGrafter"/>
</dbReference>
<evidence type="ECO:0000256" key="7">
    <source>
        <dbReference type="ARBA" id="ARBA00023054"/>
    </source>
</evidence>
<dbReference type="GO" id="GO:0042147">
    <property type="term" value="P:retrograde transport, endosome to Golgi"/>
    <property type="evidence" value="ECO:0007669"/>
    <property type="project" value="TreeGrafter"/>
</dbReference>
<dbReference type="GO" id="GO:0006891">
    <property type="term" value="P:intra-Golgi vesicle-mediated transport"/>
    <property type="evidence" value="ECO:0007669"/>
    <property type="project" value="TreeGrafter"/>
</dbReference>
<dbReference type="InterPro" id="IPR000727">
    <property type="entry name" value="T_SNARE_dom"/>
</dbReference>
<dbReference type="GO" id="GO:0000149">
    <property type="term" value="F:SNARE binding"/>
    <property type="evidence" value="ECO:0007669"/>
    <property type="project" value="TreeGrafter"/>
</dbReference>
<dbReference type="FunFam" id="1.20.5.110:FF:000002">
    <property type="entry name" value="Vesicle transport through interaction with t-SNAREsB"/>
    <property type="match status" value="1"/>
</dbReference>
<evidence type="ECO:0000259" key="11">
    <source>
        <dbReference type="SMART" id="SM00397"/>
    </source>
</evidence>
<keyword evidence="5" id="KW-0653">Protein transport</keyword>
<dbReference type="SUPFAM" id="SSF58038">
    <property type="entry name" value="SNARE fusion complex"/>
    <property type="match status" value="1"/>
</dbReference>
<evidence type="ECO:0000313" key="12">
    <source>
        <dbReference type="EMBL" id="ORY34731.1"/>
    </source>
</evidence>
<sequence length="230" mass="25967">MDNSPTALFENYDEDFKQLVASLKGKLEGDVKTLKGEQKKAALKKVSEELDEAEEIIAQMEVELPSMPLSIRQTYTTRLRTSKEALDKVKKTLRDVRQESARSELLSGPGYPNRDDPYSDDPDPSAFSARTRLLQGTETLQDGSRRLENAQRIALETEDVGADILRNLRGQREQIEHTRDTLVQADSSIDRAAGTLKKMIFKMYQQKFVSAGIIAILVVLILIVLWSKLR</sequence>
<evidence type="ECO:0000256" key="3">
    <source>
        <dbReference type="ARBA" id="ARBA00022448"/>
    </source>
</evidence>
<dbReference type="PANTHER" id="PTHR21230:SF26">
    <property type="entry name" value="VESICLE TRANSPORT THROUGH INTERACTION WITH T-SNARES HOMOLOG 1A"/>
    <property type="match status" value="1"/>
</dbReference>
<dbReference type="EMBL" id="MCFC01000002">
    <property type="protein sequence ID" value="ORY34731.1"/>
    <property type="molecule type" value="Genomic_DNA"/>
</dbReference>
<dbReference type="GO" id="GO:0006896">
    <property type="term" value="P:Golgi to vacuole transport"/>
    <property type="evidence" value="ECO:0007669"/>
    <property type="project" value="TreeGrafter"/>
</dbReference>
<dbReference type="SMART" id="SM00397">
    <property type="entry name" value="t_SNARE"/>
    <property type="match status" value="1"/>
</dbReference>
<evidence type="ECO:0000256" key="9">
    <source>
        <dbReference type="SAM" id="MobiDB-lite"/>
    </source>
</evidence>
<evidence type="ECO:0000256" key="6">
    <source>
        <dbReference type="ARBA" id="ARBA00022989"/>
    </source>
</evidence>
<dbReference type="InParanoid" id="A0A1Y2BIW8"/>
<proteinExistence type="inferred from homology"/>
<evidence type="ECO:0000256" key="2">
    <source>
        <dbReference type="ARBA" id="ARBA00006108"/>
    </source>
</evidence>
<dbReference type="SUPFAM" id="SSF47661">
    <property type="entry name" value="t-snare proteins"/>
    <property type="match status" value="1"/>
</dbReference>
<accession>A0A1Y2BIW8</accession>
<dbReference type="GO" id="GO:0006886">
    <property type="term" value="P:intracellular protein transport"/>
    <property type="evidence" value="ECO:0007669"/>
    <property type="project" value="InterPro"/>
</dbReference>
<dbReference type="STRING" id="71784.A0A1Y2BIW8"/>
<keyword evidence="4 10" id="KW-0812">Transmembrane</keyword>
<name>A0A1Y2BIW8_9TREE</name>
<comment type="subcellular location">
    <subcellularLocation>
        <location evidence="1">Membrane</location>
        <topology evidence="1">Single-pass type IV membrane protein</topology>
    </subcellularLocation>
</comment>
<reference evidence="12 13" key="1">
    <citation type="submission" date="2016-07" db="EMBL/GenBank/DDBJ databases">
        <title>Pervasive Adenine N6-methylation of Active Genes in Fungi.</title>
        <authorList>
            <consortium name="DOE Joint Genome Institute"/>
            <person name="Mondo S.J."/>
            <person name="Dannebaum R.O."/>
            <person name="Kuo R.C."/>
            <person name="Labutti K."/>
            <person name="Haridas S."/>
            <person name="Kuo A."/>
            <person name="Salamov A."/>
            <person name="Ahrendt S.R."/>
            <person name="Lipzen A."/>
            <person name="Sullivan W."/>
            <person name="Andreopoulos W.B."/>
            <person name="Clum A."/>
            <person name="Lindquist E."/>
            <person name="Daum C."/>
            <person name="Ramamoorthy G.K."/>
            <person name="Gryganskyi A."/>
            <person name="Culley D."/>
            <person name="Magnuson J.K."/>
            <person name="James T.Y."/>
            <person name="O'Malley M.A."/>
            <person name="Stajich J.E."/>
            <person name="Spatafora J.W."/>
            <person name="Visel A."/>
            <person name="Grigoriev I.V."/>
        </authorList>
    </citation>
    <scope>NUCLEOTIDE SEQUENCE [LARGE SCALE GENOMIC DNA]</scope>
    <source>
        <strain evidence="12 13">68-887.2</strain>
    </source>
</reference>
<dbReference type="FunCoup" id="A0A1Y2BIW8">
    <property type="interactions" value="418"/>
</dbReference>
<dbReference type="GO" id="GO:0016236">
    <property type="term" value="P:macroautophagy"/>
    <property type="evidence" value="ECO:0007669"/>
    <property type="project" value="TreeGrafter"/>
</dbReference>
<keyword evidence="7" id="KW-0175">Coiled coil</keyword>
<dbReference type="GO" id="GO:0048280">
    <property type="term" value="P:vesicle fusion with Golgi apparatus"/>
    <property type="evidence" value="ECO:0007669"/>
    <property type="project" value="TreeGrafter"/>
</dbReference>
<dbReference type="GO" id="GO:0031902">
    <property type="term" value="C:late endosome membrane"/>
    <property type="evidence" value="ECO:0007669"/>
    <property type="project" value="TreeGrafter"/>
</dbReference>
<dbReference type="Pfam" id="PF12352">
    <property type="entry name" value="V-SNARE_C"/>
    <property type="match status" value="1"/>
</dbReference>
<dbReference type="Gene3D" id="1.20.58.400">
    <property type="entry name" value="t-snare proteins"/>
    <property type="match status" value="1"/>
</dbReference>
<dbReference type="Proteomes" id="UP000193986">
    <property type="component" value="Unassembled WGS sequence"/>
</dbReference>
<evidence type="ECO:0000256" key="5">
    <source>
        <dbReference type="ARBA" id="ARBA00022927"/>
    </source>
</evidence>
<evidence type="ECO:0000256" key="10">
    <source>
        <dbReference type="SAM" id="Phobius"/>
    </source>
</evidence>
<keyword evidence="6 10" id="KW-1133">Transmembrane helix</keyword>
<dbReference type="GO" id="GO:0005829">
    <property type="term" value="C:cytosol"/>
    <property type="evidence" value="ECO:0007669"/>
    <property type="project" value="GOC"/>
</dbReference>
<dbReference type="OrthoDB" id="430637at2759"/>
<keyword evidence="13" id="KW-1185">Reference proteome</keyword>
<organism evidence="12 13">
    <name type="scientific">Naematelia encephala</name>
    <dbReference type="NCBI Taxonomy" id="71784"/>
    <lineage>
        <taxon>Eukaryota</taxon>
        <taxon>Fungi</taxon>
        <taxon>Dikarya</taxon>
        <taxon>Basidiomycota</taxon>
        <taxon>Agaricomycotina</taxon>
        <taxon>Tremellomycetes</taxon>
        <taxon>Tremellales</taxon>
        <taxon>Naemateliaceae</taxon>
        <taxon>Naematelia</taxon>
    </lineage>
</organism>
<dbReference type="GO" id="GO:0005789">
    <property type="term" value="C:endoplasmic reticulum membrane"/>
    <property type="evidence" value="ECO:0007669"/>
    <property type="project" value="TreeGrafter"/>
</dbReference>
<dbReference type="InterPro" id="IPR010989">
    <property type="entry name" value="SNARE"/>
</dbReference>
<dbReference type="CDD" id="cd15862">
    <property type="entry name" value="SNARE_Vti1"/>
    <property type="match status" value="1"/>
</dbReference>
<dbReference type="Gene3D" id="1.20.5.110">
    <property type="match status" value="1"/>
</dbReference>
<dbReference type="InterPro" id="IPR007705">
    <property type="entry name" value="Vesicle_trsprt_v-SNARE_N"/>
</dbReference>
<dbReference type="PANTHER" id="PTHR21230">
    <property type="entry name" value="VESICLE TRANSPORT V-SNARE PROTEIN VTI1-RELATED"/>
    <property type="match status" value="1"/>
</dbReference>
<dbReference type="GO" id="GO:0005484">
    <property type="term" value="F:SNAP receptor activity"/>
    <property type="evidence" value="ECO:0007669"/>
    <property type="project" value="TreeGrafter"/>
</dbReference>
<evidence type="ECO:0000313" key="13">
    <source>
        <dbReference type="Proteomes" id="UP000193986"/>
    </source>
</evidence>
<feature type="region of interest" description="Disordered" evidence="9">
    <location>
        <begin position="97"/>
        <end position="127"/>
    </location>
</feature>
<dbReference type="GO" id="GO:0031201">
    <property type="term" value="C:SNARE complex"/>
    <property type="evidence" value="ECO:0007669"/>
    <property type="project" value="TreeGrafter"/>
</dbReference>
<feature type="transmembrane region" description="Helical" evidence="10">
    <location>
        <begin position="208"/>
        <end position="227"/>
    </location>
</feature>
<dbReference type="AlphaFoldDB" id="A0A1Y2BIW8"/>
<keyword evidence="8 10" id="KW-0472">Membrane</keyword>
<comment type="caution">
    <text evidence="12">The sequence shown here is derived from an EMBL/GenBank/DDBJ whole genome shotgun (WGS) entry which is preliminary data.</text>
</comment>
<feature type="domain" description="T-SNARE coiled-coil homology" evidence="11">
    <location>
        <begin position="132"/>
        <end position="199"/>
    </location>
</feature>
<protein>
    <submittedName>
        <fullName evidence="12">t-SNARE</fullName>
    </submittedName>
</protein>